<evidence type="ECO:0000313" key="3">
    <source>
        <dbReference type="Proteomes" id="UP000682134"/>
    </source>
</evidence>
<accession>A0A940NGD5</accession>
<protein>
    <submittedName>
        <fullName evidence="2">Uncharacterized protein</fullName>
    </submittedName>
</protein>
<comment type="caution">
    <text evidence="2">The sequence shown here is derived from an EMBL/GenBank/DDBJ whole genome shotgun (WGS) entry which is preliminary data.</text>
</comment>
<name>A0A940NGD5_9BACI</name>
<reference evidence="2" key="1">
    <citation type="submission" date="2021-04" db="EMBL/GenBank/DDBJ databases">
        <title>Genome seq and assembly of Bacillus sp.</title>
        <authorList>
            <person name="Chhetri G."/>
        </authorList>
    </citation>
    <scope>NUCLEOTIDE SEQUENCE</scope>
    <source>
        <strain evidence="2">RG28</strain>
    </source>
</reference>
<feature type="transmembrane region" description="Helical" evidence="1">
    <location>
        <begin position="72"/>
        <end position="91"/>
    </location>
</feature>
<keyword evidence="3" id="KW-1185">Reference proteome</keyword>
<dbReference type="EMBL" id="JAGIYQ010000004">
    <property type="protein sequence ID" value="MBP0724929.1"/>
    <property type="molecule type" value="Genomic_DNA"/>
</dbReference>
<proteinExistence type="predicted"/>
<dbReference type="RefSeq" id="WP_209403984.1">
    <property type="nucleotide sequence ID" value="NZ_JAGIYQ010000004.1"/>
</dbReference>
<keyword evidence="1" id="KW-0812">Transmembrane</keyword>
<sequence length="92" mass="10794">MKWYLIISQILYSITLIAWFFIWGISFMVFDSGIINIFNVSFVIIITLYPVAVILCSLLAWKMRIKKRELAFIINLVPMIWVIGFSLLLFLS</sequence>
<feature type="transmembrane region" description="Helical" evidence="1">
    <location>
        <begin position="12"/>
        <end position="30"/>
    </location>
</feature>
<feature type="transmembrane region" description="Helical" evidence="1">
    <location>
        <begin position="36"/>
        <end position="60"/>
    </location>
</feature>
<evidence type="ECO:0000256" key="1">
    <source>
        <dbReference type="SAM" id="Phobius"/>
    </source>
</evidence>
<evidence type="ECO:0000313" key="2">
    <source>
        <dbReference type="EMBL" id="MBP0724929.1"/>
    </source>
</evidence>
<keyword evidence="1" id="KW-0472">Membrane</keyword>
<keyword evidence="1" id="KW-1133">Transmembrane helix</keyword>
<organism evidence="2 3">
    <name type="scientific">Gottfriedia endophytica</name>
    <dbReference type="NCBI Taxonomy" id="2820819"/>
    <lineage>
        <taxon>Bacteria</taxon>
        <taxon>Bacillati</taxon>
        <taxon>Bacillota</taxon>
        <taxon>Bacilli</taxon>
        <taxon>Bacillales</taxon>
        <taxon>Bacillaceae</taxon>
        <taxon>Gottfriedia</taxon>
    </lineage>
</organism>
<gene>
    <name evidence="2" type="ORF">J5Y03_06965</name>
</gene>
<dbReference type="AlphaFoldDB" id="A0A940NGD5"/>
<dbReference type="Proteomes" id="UP000682134">
    <property type="component" value="Unassembled WGS sequence"/>
</dbReference>